<sequence>MRDSVWKASTVAWRLAPSSRLFLSASGKGFEITPYGEAGQRRFRYRRIQETYCKLFRYADFKQVTALTARHAVADRLYTRGADEAQVGLLLGIAERSAAREPFSRRQQTMEELTRELV</sequence>
<keyword evidence="2" id="KW-1185">Reference proteome</keyword>
<evidence type="ECO:0000313" key="2">
    <source>
        <dbReference type="Proteomes" id="UP000295182"/>
    </source>
</evidence>
<protein>
    <submittedName>
        <fullName evidence="1">Uncharacterized protein</fullName>
    </submittedName>
</protein>
<dbReference type="Proteomes" id="UP000295182">
    <property type="component" value="Unassembled WGS sequence"/>
</dbReference>
<reference evidence="1 2" key="1">
    <citation type="submission" date="2019-03" db="EMBL/GenBank/DDBJ databases">
        <title>Genomic Encyclopedia of Type Strains, Phase IV (KMG-IV): sequencing the most valuable type-strain genomes for metagenomic binning, comparative biology and taxonomic classification.</title>
        <authorList>
            <person name="Goeker M."/>
        </authorList>
    </citation>
    <scope>NUCLEOTIDE SEQUENCE [LARGE SCALE GENOMIC DNA]</scope>
    <source>
        <strain evidence="1 2">DSM 1837</strain>
    </source>
</reference>
<gene>
    <name evidence="1" type="ORF">EV674_13529</name>
</gene>
<evidence type="ECO:0000313" key="1">
    <source>
        <dbReference type="EMBL" id="TCP12973.1"/>
    </source>
</evidence>
<accession>A0A4R2N0S3</accession>
<dbReference type="EMBL" id="SLXH01000035">
    <property type="protein sequence ID" value="TCP12973.1"/>
    <property type="molecule type" value="Genomic_DNA"/>
</dbReference>
<name>A0A4R2N0S3_9BURK</name>
<dbReference type="InterPro" id="IPR011010">
    <property type="entry name" value="DNA_brk_join_enz"/>
</dbReference>
<dbReference type="AlphaFoldDB" id="A0A4R2N0S3"/>
<comment type="caution">
    <text evidence="1">The sequence shown here is derived from an EMBL/GenBank/DDBJ whole genome shotgun (WGS) entry which is preliminary data.</text>
</comment>
<organism evidence="1 2">
    <name type="scientific">Simplicispira metamorpha</name>
    <dbReference type="NCBI Taxonomy" id="80881"/>
    <lineage>
        <taxon>Bacteria</taxon>
        <taxon>Pseudomonadati</taxon>
        <taxon>Pseudomonadota</taxon>
        <taxon>Betaproteobacteria</taxon>
        <taxon>Burkholderiales</taxon>
        <taxon>Comamonadaceae</taxon>
        <taxon>Simplicispira</taxon>
    </lineage>
</organism>
<proteinExistence type="predicted"/>
<dbReference type="SUPFAM" id="SSF56349">
    <property type="entry name" value="DNA breaking-rejoining enzymes"/>
    <property type="match status" value="1"/>
</dbReference>
<dbReference type="GO" id="GO:0003677">
    <property type="term" value="F:DNA binding"/>
    <property type="evidence" value="ECO:0007669"/>
    <property type="project" value="InterPro"/>
</dbReference>